<sequence>MPLPLDDSNAIGSRRYQLTVVTASTADLVGSAGGWLCDKARAGWDVRVVLTDDSDTRPLAILGASPLGGDAALSDVMKMASLGGALALSAGVLADERIRAGVLGILKRGLTQVTVWGQDWPAEFSRMPDPVEHKLSSAARAFKAHALGAATMSKSQIAGTETLYSLSANALRPLHSV</sequence>
<evidence type="ECO:0000313" key="2">
    <source>
        <dbReference type="Proteomes" id="UP000466187"/>
    </source>
</evidence>
<protein>
    <submittedName>
        <fullName evidence="1">Uncharacterized protein</fullName>
    </submittedName>
</protein>
<evidence type="ECO:0000313" key="1">
    <source>
        <dbReference type="EMBL" id="BBZ17339.1"/>
    </source>
</evidence>
<dbReference type="AlphaFoldDB" id="A0A7I7WI00"/>
<name>A0A7I7WI00_MYCGU</name>
<dbReference type="RefSeq" id="WP_163686090.1">
    <property type="nucleotide sequence ID" value="NZ_AP022608.1"/>
</dbReference>
<proteinExistence type="predicted"/>
<dbReference type="Proteomes" id="UP000466187">
    <property type="component" value="Chromosome"/>
</dbReference>
<dbReference type="EMBL" id="AP022608">
    <property type="protein sequence ID" value="BBZ17339.1"/>
    <property type="molecule type" value="Genomic_DNA"/>
</dbReference>
<organism evidence="1 2">
    <name type="scientific">Mycolicibacterium gadium</name>
    <name type="common">Mycobacterium gadium</name>
    <dbReference type="NCBI Taxonomy" id="1794"/>
    <lineage>
        <taxon>Bacteria</taxon>
        <taxon>Bacillati</taxon>
        <taxon>Actinomycetota</taxon>
        <taxon>Actinomycetes</taxon>
        <taxon>Mycobacteriales</taxon>
        <taxon>Mycobacteriaceae</taxon>
        <taxon>Mycolicibacterium</taxon>
    </lineage>
</organism>
<reference evidence="1 2" key="1">
    <citation type="journal article" date="2019" name="Emerg. Microbes Infect.">
        <title>Comprehensive subspecies identification of 175 nontuberculous mycobacteria species based on 7547 genomic profiles.</title>
        <authorList>
            <person name="Matsumoto Y."/>
            <person name="Kinjo T."/>
            <person name="Motooka D."/>
            <person name="Nabeya D."/>
            <person name="Jung N."/>
            <person name="Uechi K."/>
            <person name="Horii T."/>
            <person name="Iida T."/>
            <person name="Fujita J."/>
            <person name="Nakamura S."/>
        </authorList>
    </citation>
    <scope>NUCLEOTIDE SEQUENCE [LARGE SCALE GENOMIC DNA]</scope>
    <source>
        <strain evidence="1 2">JCM 12688</strain>
    </source>
</reference>
<accession>A0A7I7WI00</accession>
<dbReference type="KEGG" id="mgad:MGAD_16740"/>
<gene>
    <name evidence="1" type="ORF">MGAD_16740</name>
</gene>